<dbReference type="AlphaFoldDB" id="A0A0P4WEL0"/>
<dbReference type="GO" id="GO:0003677">
    <property type="term" value="F:DNA binding"/>
    <property type="evidence" value="ECO:0007669"/>
    <property type="project" value="UniProtKB-KW"/>
</dbReference>
<evidence type="ECO:0000256" key="7">
    <source>
        <dbReference type="ARBA" id="ARBA00022827"/>
    </source>
</evidence>
<dbReference type="PROSITE" id="PS01084">
    <property type="entry name" value="DNA_PHOTOLYASES_2_2"/>
    <property type="match status" value="1"/>
</dbReference>
<evidence type="ECO:0000256" key="9">
    <source>
        <dbReference type="ARBA" id="ARBA00023204"/>
    </source>
</evidence>
<dbReference type="FunFam" id="1.10.579.10:FF:000002">
    <property type="entry name" value="Deoxyribodipyrimidine photolyase"/>
    <property type="match status" value="1"/>
</dbReference>
<feature type="domain" description="Photolyase/cryptochrome alpha/beta" evidence="16">
    <location>
        <begin position="99"/>
        <end position="231"/>
    </location>
</feature>
<evidence type="ECO:0000259" key="16">
    <source>
        <dbReference type="PROSITE" id="PS51645"/>
    </source>
</evidence>
<keyword evidence="10" id="KW-0456">Lyase</keyword>
<dbReference type="Gene3D" id="3.40.50.620">
    <property type="entry name" value="HUPs"/>
    <property type="match status" value="1"/>
</dbReference>
<dbReference type="Gene3D" id="1.25.40.80">
    <property type="match status" value="1"/>
</dbReference>
<evidence type="ECO:0000256" key="12">
    <source>
        <dbReference type="ARBA" id="ARBA00033999"/>
    </source>
</evidence>
<feature type="compositionally biased region" description="Low complexity" evidence="15">
    <location>
        <begin position="28"/>
        <end position="40"/>
    </location>
</feature>
<evidence type="ECO:0000256" key="15">
    <source>
        <dbReference type="SAM" id="MobiDB-lite"/>
    </source>
</evidence>
<dbReference type="PANTHER" id="PTHR10211:SF0">
    <property type="entry name" value="DEOXYRIBODIPYRIMIDINE PHOTO-LYASE"/>
    <property type="match status" value="1"/>
</dbReference>
<dbReference type="Pfam" id="PF00875">
    <property type="entry name" value="DNA_photolyase"/>
    <property type="match status" value="1"/>
</dbReference>
<dbReference type="InterPro" id="IPR036155">
    <property type="entry name" value="Crypto/Photolyase_N_sf"/>
</dbReference>
<dbReference type="FunFam" id="1.25.40.80:FF:000004">
    <property type="entry name" value="Deoxyribodipyrimidine photolyase"/>
    <property type="match status" value="1"/>
</dbReference>
<evidence type="ECO:0000256" key="6">
    <source>
        <dbReference type="ARBA" id="ARBA00022763"/>
    </source>
</evidence>
<keyword evidence="8" id="KW-0238">DNA-binding</keyword>
<dbReference type="SUPFAM" id="SSF48173">
    <property type="entry name" value="Cryptochrome/photolyase FAD-binding domain"/>
    <property type="match status" value="1"/>
</dbReference>
<evidence type="ECO:0000256" key="8">
    <source>
        <dbReference type="ARBA" id="ARBA00023125"/>
    </source>
</evidence>
<keyword evidence="7" id="KW-0274">FAD</keyword>
<dbReference type="GO" id="GO:0003904">
    <property type="term" value="F:deoxyribodipyrimidine photo-lyase activity"/>
    <property type="evidence" value="ECO:0007669"/>
    <property type="project" value="UniProtKB-EC"/>
</dbReference>
<dbReference type="InterPro" id="IPR036134">
    <property type="entry name" value="Crypto/Photolyase_FAD-like_sf"/>
</dbReference>
<dbReference type="EC" id="4.1.99.3" evidence="3"/>
<evidence type="ECO:0000256" key="13">
    <source>
        <dbReference type="ARBA" id="ARBA00059220"/>
    </source>
</evidence>
<proteinExistence type="inferred from homology"/>
<dbReference type="InterPro" id="IPR006050">
    <property type="entry name" value="DNA_photolyase_N"/>
</dbReference>
<evidence type="ECO:0000256" key="2">
    <source>
        <dbReference type="ARBA" id="ARBA00006409"/>
    </source>
</evidence>
<dbReference type="EMBL" id="GDRN01063567">
    <property type="protein sequence ID" value="JAI64957.1"/>
    <property type="molecule type" value="Transcribed_RNA"/>
</dbReference>
<feature type="region of interest" description="Disordered" evidence="15">
    <location>
        <begin position="28"/>
        <end position="58"/>
    </location>
</feature>
<dbReference type="PANTHER" id="PTHR10211">
    <property type="entry name" value="DEOXYRIBODIPYRIMIDINE PHOTOLYASE"/>
    <property type="match status" value="1"/>
</dbReference>
<keyword evidence="6" id="KW-0227">DNA damage</keyword>
<dbReference type="InterPro" id="IPR014729">
    <property type="entry name" value="Rossmann-like_a/b/a_fold"/>
</dbReference>
<dbReference type="PROSITE" id="PS51645">
    <property type="entry name" value="PHR_CRY_ALPHA_BETA"/>
    <property type="match status" value="1"/>
</dbReference>
<dbReference type="GO" id="GO:0000719">
    <property type="term" value="P:photoreactive repair"/>
    <property type="evidence" value="ECO:0007669"/>
    <property type="project" value="TreeGrafter"/>
</dbReference>
<comment type="function">
    <text evidence="13">Involved in repair of UV radiation-induced DNA damage. Catalyzes the light-dependent monomerization (300-600 nm) of cyclobutyl pyrimidine dimers (in cis-syn configuration), which are formed between adjacent bases on the same DNA strand upon exposure to ultraviolet radiation.</text>
</comment>
<dbReference type="FunFam" id="3.40.50.620:FF:000110">
    <property type="entry name" value="Deoxyribodipyrimidine photolyase"/>
    <property type="match status" value="1"/>
</dbReference>
<evidence type="ECO:0000256" key="11">
    <source>
        <dbReference type="ARBA" id="ARBA00031671"/>
    </source>
</evidence>
<dbReference type="SUPFAM" id="SSF52425">
    <property type="entry name" value="Cryptochrome/photolyase, N-terminal domain"/>
    <property type="match status" value="1"/>
</dbReference>
<comment type="similarity">
    <text evidence="2">Belongs to the DNA photolyase class-2 family.</text>
</comment>
<keyword evidence="5" id="KW-0285">Flavoprotein</keyword>
<evidence type="ECO:0000256" key="10">
    <source>
        <dbReference type="ARBA" id="ARBA00023239"/>
    </source>
</evidence>
<comment type="catalytic activity">
    <reaction evidence="12">
        <text>cyclobutadipyrimidine (in DNA) = 2 pyrimidine residues (in DNA).</text>
        <dbReference type="EC" id="4.1.99.3"/>
    </reaction>
</comment>
<organism evidence="17">
    <name type="scientific">Scylla olivacea</name>
    <name type="common">Orange mud crab</name>
    <name type="synonym">Cancer olivacea</name>
    <dbReference type="NCBI Taxonomy" id="85551"/>
    <lineage>
        <taxon>Eukaryota</taxon>
        <taxon>Metazoa</taxon>
        <taxon>Ecdysozoa</taxon>
        <taxon>Arthropoda</taxon>
        <taxon>Crustacea</taxon>
        <taxon>Multicrustacea</taxon>
        <taxon>Malacostraca</taxon>
        <taxon>Eumalacostraca</taxon>
        <taxon>Eucarida</taxon>
        <taxon>Decapoda</taxon>
        <taxon>Pleocyemata</taxon>
        <taxon>Brachyura</taxon>
        <taxon>Eubrachyura</taxon>
        <taxon>Portunoidea</taxon>
        <taxon>Portunidae</taxon>
        <taxon>Portuninae</taxon>
        <taxon>Scylla</taxon>
    </lineage>
</organism>
<evidence type="ECO:0000313" key="17">
    <source>
        <dbReference type="EMBL" id="JAI64957.1"/>
    </source>
</evidence>
<comment type="cofactor">
    <cofactor evidence="1">
        <name>FAD</name>
        <dbReference type="ChEBI" id="CHEBI:57692"/>
    </cofactor>
</comment>
<evidence type="ECO:0000256" key="4">
    <source>
        <dbReference type="ARBA" id="ARBA00014046"/>
    </source>
</evidence>
<dbReference type="InterPro" id="IPR008148">
    <property type="entry name" value="DNA_photolyase_2"/>
</dbReference>
<evidence type="ECO:0000256" key="1">
    <source>
        <dbReference type="ARBA" id="ARBA00001974"/>
    </source>
</evidence>
<dbReference type="NCBIfam" id="TIGR00591">
    <property type="entry name" value="phr2"/>
    <property type="match status" value="1"/>
</dbReference>
<dbReference type="InterPro" id="IPR052219">
    <property type="entry name" value="Photolyase_Class-2"/>
</dbReference>
<reference evidence="17" key="1">
    <citation type="submission" date="2015-09" db="EMBL/GenBank/DDBJ databases">
        <title>Scylla olivacea transcriptome.</title>
        <authorList>
            <person name="Ikhwanuddin M."/>
        </authorList>
    </citation>
    <scope>NUCLEOTIDE SEQUENCE</scope>
</reference>
<dbReference type="InterPro" id="IPR032673">
    <property type="entry name" value="DNA_photolyase_2_CS"/>
</dbReference>
<protein>
    <recommendedName>
        <fullName evidence="4">Deoxyribodipyrimidine photo-lyase</fullName>
        <ecNumber evidence="3">4.1.99.3</ecNumber>
    </recommendedName>
    <alternativeName>
        <fullName evidence="11">DNA photolyase</fullName>
    </alternativeName>
    <alternativeName>
        <fullName evidence="14">Photoreactivating enzyme</fullName>
    </alternativeName>
</protein>
<evidence type="ECO:0000256" key="14">
    <source>
        <dbReference type="ARBA" id="ARBA00083107"/>
    </source>
</evidence>
<dbReference type="Gene3D" id="1.10.579.10">
    <property type="entry name" value="DNA Cyclobutane Dipyrimidine Photolyase, subunit A, domain 3"/>
    <property type="match status" value="1"/>
</dbReference>
<evidence type="ECO:0000256" key="5">
    <source>
        <dbReference type="ARBA" id="ARBA00022630"/>
    </source>
</evidence>
<evidence type="ECO:0000256" key="3">
    <source>
        <dbReference type="ARBA" id="ARBA00013149"/>
    </source>
</evidence>
<sequence length="542" mass="62864">MQQPRCLRGLLTHLAPLAYLGHFPRASAFSAPSSRSVSRSTMSDGEPKAKKHKPDSDSLDIHRRLEKTRQDEAESILDFKFNKKRVEMLSKADEVPDCDGIVYWMSRDQRVQDNWAMLFAQRLALKYKVSLHVVFCLVPKFLDATIRHYHFMLKGLEEVESECQKLDIPFNLLLGEPVDVLPDFIKNHNIGGLVTDFSPLRVPRRWLKDVKKAIPQNIPMCQVDAHNIVPCKKASDKQEYSAKTIRKKIHDKLPEFLTNFPPVIKHPYKSKEENEAVDWEAAEKSLEVDQTVKSVEWAVPGTQAGHDTLNEFCLKRLRKYATQRNDPNVNALSNLSPWLHFGQVSAQRCVLEVKRYKKQLKEGVDGFVEEAVVRRELADNYCYYQENYDRIEGAYQWAITTLNNHKKDPRPYLYSLETLMEARTHDELWNSAQIQLVKEGKIHGFMRMYWAKKILEWTASPETALETAIYLNDRFSLDGRDPNGYVGCMWSICGIHDQGWGERNVFGKIRYMNYDGCKRKFKIDGYVSRYGGKKHKYIPPTK</sequence>
<accession>A0A0P4WEL0</accession>
<keyword evidence="9" id="KW-0234">DNA repair</keyword>
<name>A0A0P4WEL0_SCYOL</name>
<dbReference type="GO" id="GO:0009650">
    <property type="term" value="P:UV protection"/>
    <property type="evidence" value="ECO:0007669"/>
    <property type="project" value="UniProtKB-ARBA"/>
</dbReference>